<keyword evidence="1" id="KW-1133">Transmembrane helix</keyword>
<name>A0ABZ0KZ59_9BACL</name>
<evidence type="ECO:0008006" key="4">
    <source>
        <dbReference type="Google" id="ProtNLM"/>
    </source>
</evidence>
<evidence type="ECO:0000313" key="3">
    <source>
        <dbReference type="Proteomes" id="UP001303532"/>
    </source>
</evidence>
<gene>
    <name evidence="2" type="ORF">PGH26_06985</name>
</gene>
<dbReference type="Proteomes" id="UP001303532">
    <property type="component" value="Chromosome"/>
</dbReference>
<dbReference type="EMBL" id="CP116341">
    <property type="protein sequence ID" value="WOV85675.1"/>
    <property type="molecule type" value="Genomic_DNA"/>
</dbReference>
<sequence>MHPIFIIELLISGAGLLTIVMIAVILKGIWKKRFFGIAALYFIMVSLFFLGRPYWIDYRQDQKVEYLEMYLKEKYSEETWMMEKVPHREDDFASMNPYVIHVYFDSEPGVLYEYYVQNEQKISQTGYAKEVGFNHALIHLERE</sequence>
<keyword evidence="1" id="KW-0812">Transmembrane</keyword>
<organism evidence="2 3">
    <name type="scientific">Sporosarcina jeotgali</name>
    <dbReference type="NCBI Taxonomy" id="3020056"/>
    <lineage>
        <taxon>Bacteria</taxon>
        <taxon>Bacillati</taxon>
        <taxon>Bacillota</taxon>
        <taxon>Bacilli</taxon>
        <taxon>Bacillales</taxon>
        <taxon>Caryophanaceae</taxon>
        <taxon>Sporosarcina</taxon>
    </lineage>
</organism>
<protein>
    <recommendedName>
        <fullName evidence="4">DUF3139 domain-containing protein</fullName>
    </recommendedName>
</protein>
<dbReference type="RefSeq" id="WP_323693273.1">
    <property type="nucleotide sequence ID" value="NZ_CP116341.1"/>
</dbReference>
<evidence type="ECO:0000256" key="1">
    <source>
        <dbReference type="SAM" id="Phobius"/>
    </source>
</evidence>
<accession>A0ABZ0KZ59</accession>
<keyword evidence="1" id="KW-0472">Membrane</keyword>
<feature type="transmembrane region" description="Helical" evidence="1">
    <location>
        <begin position="6"/>
        <end position="26"/>
    </location>
</feature>
<reference evidence="2 3" key="1">
    <citation type="submission" date="2023-01" db="EMBL/GenBank/DDBJ databases">
        <title>Sporosarcina sp. nov., isolated from Korean tranditional fermented seafood 'Jeotgal'.</title>
        <authorList>
            <person name="Yang A.-I."/>
        </authorList>
    </citation>
    <scope>NUCLEOTIDE SEQUENCE [LARGE SCALE GENOMIC DNA]</scope>
    <source>
        <strain evidence="2 3">B2O-1</strain>
    </source>
</reference>
<feature type="transmembrane region" description="Helical" evidence="1">
    <location>
        <begin position="33"/>
        <end position="55"/>
    </location>
</feature>
<keyword evidence="3" id="KW-1185">Reference proteome</keyword>
<proteinExistence type="predicted"/>
<evidence type="ECO:0000313" key="2">
    <source>
        <dbReference type="EMBL" id="WOV85675.1"/>
    </source>
</evidence>